<keyword evidence="5" id="KW-1185">Reference proteome</keyword>
<dbReference type="Gene3D" id="1.20.1050.10">
    <property type="match status" value="1"/>
</dbReference>
<protein>
    <submittedName>
        <fullName evidence="4">Maleylpyruvate isomerase</fullName>
    </submittedName>
</protein>
<comment type="similarity">
    <text evidence="1">Belongs to the GST superfamily. Zeta family.</text>
</comment>
<dbReference type="SFLD" id="SFLDS00019">
    <property type="entry name" value="Glutathione_Transferase_(cytos"/>
    <property type="match status" value="1"/>
</dbReference>
<dbReference type="Gene3D" id="3.40.30.10">
    <property type="entry name" value="Glutaredoxin"/>
    <property type="match status" value="1"/>
</dbReference>
<dbReference type="GO" id="GO:0006559">
    <property type="term" value="P:L-phenylalanine catabolic process"/>
    <property type="evidence" value="ECO:0007669"/>
    <property type="project" value="TreeGrafter"/>
</dbReference>
<evidence type="ECO:0000259" key="3">
    <source>
        <dbReference type="PROSITE" id="PS50405"/>
    </source>
</evidence>
<proteinExistence type="inferred from homology"/>
<dbReference type="PROSITE" id="PS50404">
    <property type="entry name" value="GST_NTER"/>
    <property type="match status" value="1"/>
</dbReference>
<dbReference type="SUPFAM" id="SSF47616">
    <property type="entry name" value="GST C-terminal domain-like"/>
    <property type="match status" value="1"/>
</dbReference>
<evidence type="ECO:0000256" key="1">
    <source>
        <dbReference type="ARBA" id="ARBA00010007"/>
    </source>
</evidence>
<evidence type="ECO:0000313" key="4">
    <source>
        <dbReference type="EMBL" id="SDS69237.1"/>
    </source>
</evidence>
<keyword evidence="4" id="KW-0413">Isomerase</keyword>
<dbReference type="SFLD" id="SFLDG00358">
    <property type="entry name" value="Main_(cytGST)"/>
    <property type="match status" value="1"/>
</dbReference>
<gene>
    <name evidence="4" type="ORF">SAMN05444158_2873</name>
</gene>
<accession>A0A1H1UA01</accession>
<dbReference type="PANTHER" id="PTHR42673:SF4">
    <property type="entry name" value="MALEYLACETOACETATE ISOMERASE"/>
    <property type="match status" value="1"/>
</dbReference>
<dbReference type="SUPFAM" id="SSF52833">
    <property type="entry name" value="Thioredoxin-like"/>
    <property type="match status" value="1"/>
</dbReference>
<dbReference type="AlphaFoldDB" id="A0A1H1UA01"/>
<dbReference type="GO" id="GO:0005737">
    <property type="term" value="C:cytoplasm"/>
    <property type="evidence" value="ECO:0007669"/>
    <property type="project" value="InterPro"/>
</dbReference>
<keyword evidence="4" id="KW-0670">Pyruvate</keyword>
<dbReference type="GO" id="GO:0006749">
    <property type="term" value="P:glutathione metabolic process"/>
    <property type="evidence" value="ECO:0007669"/>
    <property type="project" value="TreeGrafter"/>
</dbReference>
<dbReference type="InterPro" id="IPR010987">
    <property type="entry name" value="Glutathione-S-Trfase_C-like"/>
</dbReference>
<organism evidence="4 5">
    <name type="scientific">Bradyrhizobium canariense</name>
    <dbReference type="NCBI Taxonomy" id="255045"/>
    <lineage>
        <taxon>Bacteria</taxon>
        <taxon>Pseudomonadati</taxon>
        <taxon>Pseudomonadota</taxon>
        <taxon>Alphaproteobacteria</taxon>
        <taxon>Hyphomicrobiales</taxon>
        <taxon>Nitrobacteraceae</taxon>
        <taxon>Bradyrhizobium</taxon>
    </lineage>
</organism>
<dbReference type="Pfam" id="PF02798">
    <property type="entry name" value="GST_N"/>
    <property type="match status" value="1"/>
</dbReference>
<dbReference type="RefSeq" id="WP_146687728.1">
    <property type="nucleotide sequence ID" value="NZ_LT629750.1"/>
</dbReference>
<dbReference type="NCBIfam" id="TIGR01262">
    <property type="entry name" value="maiA"/>
    <property type="match status" value="1"/>
</dbReference>
<feature type="domain" description="GST N-terminal" evidence="2">
    <location>
        <begin position="1"/>
        <end position="82"/>
    </location>
</feature>
<dbReference type="InterPro" id="IPR005955">
    <property type="entry name" value="GST_Zeta"/>
</dbReference>
<evidence type="ECO:0000259" key="2">
    <source>
        <dbReference type="PROSITE" id="PS50404"/>
    </source>
</evidence>
<dbReference type="GO" id="GO:0004364">
    <property type="term" value="F:glutathione transferase activity"/>
    <property type="evidence" value="ECO:0007669"/>
    <property type="project" value="TreeGrafter"/>
</dbReference>
<dbReference type="PANTHER" id="PTHR42673">
    <property type="entry name" value="MALEYLACETOACETATE ISOMERASE"/>
    <property type="match status" value="1"/>
</dbReference>
<dbReference type="Proteomes" id="UP000243904">
    <property type="component" value="Chromosome I"/>
</dbReference>
<dbReference type="InterPro" id="IPR036249">
    <property type="entry name" value="Thioredoxin-like_sf"/>
</dbReference>
<evidence type="ECO:0000313" key="5">
    <source>
        <dbReference type="Proteomes" id="UP000243904"/>
    </source>
</evidence>
<dbReference type="InterPro" id="IPR040079">
    <property type="entry name" value="Glutathione_S-Trfase"/>
</dbReference>
<dbReference type="InterPro" id="IPR004045">
    <property type="entry name" value="Glutathione_S-Trfase_N"/>
</dbReference>
<reference evidence="5" key="1">
    <citation type="submission" date="2016-10" db="EMBL/GenBank/DDBJ databases">
        <authorList>
            <person name="Varghese N."/>
            <person name="Submissions S."/>
        </authorList>
    </citation>
    <scope>NUCLEOTIDE SEQUENCE [LARGE SCALE GENOMIC DNA]</scope>
    <source>
        <strain evidence="5">GAS369</strain>
    </source>
</reference>
<dbReference type="GO" id="GO:0016034">
    <property type="term" value="F:maleylacetoacetate isomerase activity"/>
    <property type="evidence" value="ECO:0007669"/>
    <property type="project" value="TreeGrafter"/>
</dbReference>
<dbReference type="EMBL" id="LT629750">
    <property type="protein sequence ID" value="SDS69237.1"/>
    <property type="molecule type" value="Genomic_DNA"/>
</dbReference>
<dbReference type="PROSITE" id="PS50405">
    <property type="entry name" value="GST_CTER"/>
    <property type="match status" value="1"/>
</dbReference>
<name>A0A1H1UA01_9BRAD</name>
<feature type="domain" description="GST C-terminal" evidence="3">
    <location>
        <begin position="87"/>
        <end position="212"/>
    </location>
</feature>
<dbReference type="InterPro" id="IPR036282">
    <property type="entry name" value="Glutathione-S-Trfase_C_sf"/>
</dbReference>
<sequence>MGIQVYGFWRSIASFRVRVALKLKGLPFEEIPIDILSGEQFEPGYAAVNAERVVPTFIHDGHSVYQSLAIIEYLDDIHPTPRLIPEDVKERAYARSLALMTIADAHPLVTPRVRNHLAEAFGADAKAIEAWGRHWTTEGLATYERLLARRAPAPFALGAEPGIADICIAGQVVTAQYLKLGLDAFPAVAVLAGRCFEMPAFATSHPFEQPGFKTASAPH</sequence>